<dbReference type="InterPro" id="IPR049012">
    <property type="entry name" value="Mutator_transp_dom"/>
</dbReference>
<feature type="domain" description="Mutator-like transposase" evidence="1">
    <location>
        <begin position="9"/>
        <end position="149"/>
    </location>
</feature>
<name>A0ABD2NJW9_9CUCU</name>
<dbReference type="AlphaFoldDB" id="A0ABD2NJW9"/>
<sequence length="151" mass="16878">MVVCVCPECGIETLQLRLVNVVDVLSKVLIRCIHCGYVFKFTNSPKVSMPSRTGRSKEVYDVNLLLVYGMRSKGKAMSAAKEFSAVMNMPRPPKFNKYEAILNVASEKMCQERMDTSKEEAVAQNSGDRDIVAAFDGSWQKRGHTGCFNEN</sequence>
<comment type="caution">
    <text evidence="2">The sequence shown here is derived from an EMBL/GenBank/DDBJ whole genome shotgun (WGS) entry which is preliminary data.</text>
</comment>
<evidence type="ECO:0000259" key="1">
    <source>
        <dbReference type="Pfam" id="PF20700"/>
    </source>
</evidence>
<organism evidence="2 3">
    <name type="scientific">Cryptolaemus montrouzieri</name>
    <dbReference type="NCBI Taxonomy" id="559131"/>
    <lineage>
        <taxon>Eukaryota</taxon>
        <taxon>Metazoa</taxon>
        <taxon>Ecdysozoa</taxon>
        <taxon>Arthropoda</taxon>
        <taxon>Hexapoda</taxon>
        <taxon>Insecta</taxon>
        <taxon>Pterygota</taxon>
        <taxon>Neoptera</taxon>
        <taxon>Endopterygota</taxon>
        <taxon>Coleoptera</taxon>
        <taxon>Polyphaga</taxon>
        <taxon>Cucujiformia</taxon>
        <taxon>Coccinelloidea</taxon>
        <taxon>Coccinellidae</taxon>
        <taxon>Scymninae</taxon>
        <taxon>Scymnini</taxon>
        <taxon>Cryptolaemus</taxon>
    </lineage>
</organism>
<dbReference type="EMBL" id="JABFTP020000124">
    <property type="protein sequence ID" value="KAL3278991.1"/>
    <property type="molecule type" value="Genomic_DNA"/>
</dbReference>
<keyword evidence="3" id="KW-1185">Reference proteome</keyword>
<gene>
    <name evidence="2" type="ORF">HHI36_016508</name>
</gene>
<accession>A0ABD2NJW9</accession>
<dbReference type="Pfam" id="PF20700">
    <property type="entry name" value="Mutator"/>
    <property type="match status" value="1"/>
</dbReference>
<evidence type="ECO:0000313" key="2">
    <source>
        <dbReference type="EMBL" id="KAL3278991.1"/>
    </source>
</evidence>
<evidence type="ECO:0000313" key="3">
    <source>
        <dbReference type="Proteomes" id="UP001516400"/>
    </source>
</evidence>
<reference evidence="2 3" key="1">
    <citation type="journal article" date="2021" name="BMC Biol.">
        <title>Horizontally acquired antibacterial genes associated with adaptive radiation of ladybird beetles.</title>
        <authorList>
            <person name="Li H.S."/>
            <person name="Tang X.F."/>
            <person name="Huang Y.H."/>
            <person name="Xu Z.Y."/>
            <person name="Chen M.L."/>
            <person name="Du X.Y."/>
            <person name="Qiu B.Y."/>
            <person name="Chen P.T."/>
            <person name="Zhang W."/>
            <person name="Slipinski A."/>
            <person name="Escalona H.E."/>
            <person name="Waterhouse R.M."/>
            <person name="Zwick A."/>
            <person name="Pang H."/>
        </authorList>
    </citation>
    <scope>NUCLEOTIDE SEQUENCE [LARGE SCALE GENOMIC DNA]</scope>
    <source>
        <strain evidence="2">SYSU2018</strain>
    </source>
</reference>
<proteinExistence type="predicted"/>
<protein>
    <recommendedName>
        <fullName evidence="1">Mutator-like transposase domain-containing protein</fullName>
    </recommendedName>
</protein>
<dbReference type="Proteomes" id="UP001516400">
    <property type="component" value="Unassembled WGS sequence"/>
</dbReference>